<evidence type="ECO:0000313" key="3">
    <source>
        <dbReference type="Proteomes" id="UP000051952"/>
    </source>
</evidence>
<dbReference type="InterPro" id="IPR011990">
    <property type="entry name" value="TPR-like_helical_dom_sf"/>
</dbReference>
<name>A0A0S4IVD3_BODSA</name>
<dbReference type="Proteomes" id="UP000051952">
    <property type="component" value="Unassembled WGS sequence"/>
</dbReference>
<dbReference type="PROSITE" id="PS51257">
    <property type="entry name" value="PROKAR_LIPOPROTEIN"/>
    <property type="match status" value="1"/>
</dbReference>
<protein>
    <submittedName>
        <fullName evidence="2">Uncharacterized protein</fullName>
    </submittedName>
</protein>
<proteinExistence type="predicted"/>
<evidence type="ECO:0000313" key="2">
    <source>
        <dbReference type="EMBL" id="CUF99866.1"/>
    </source>
</evidence>
<dbReference type="SUPFAM" id="SSF48452">
    <property type="entry name" value="TPR-like"/>
    <property type="match status" value="1"/>
</dbReference>
<dbReference type="OrthoDB" id="276709at2759"/>
<organism evidence="2 3">
    <name type="scientific">Bodo saltans</name>
    <name type="common">Flagellated protozoan</name>
    <dbReference type="NCBI Taxonomy" id="75058"/>
    <lineage>
        <taxon>Eukaryota</taxon>
        <taxon>Discoba</taxon>
        <taxon>Euglenozoa</taxon>
        <taxon>Kinetoplastea</taxon>
        <taxon>Metakinetoplastina</taxon>
        <taxon>Eubodonida</taxon>
        <taxon>Bodonidae</taxon>
        <taxon>Bodo</taxon>
    </lineage>
</organism>
<dbReference type="EMBL" id="CYKH01000484">
    <property type="protein sequence ID" value="CUF99866.1"/>
    <property type="molecule type" value="Genomic_DNA"/>
</dbReference>
<dbReference type="AlphaFoldDB" id="A0A0S4IVD3"/>
<evidence type="ECO:0000256" key="1">
    <source>
        <dbReference type="SAM" id="MobiDB-lite"/>
    </source>
</evidence>
<accession>A0A0S4IVD3</accession>
<feature type="region of interest" description="Disordered" evidence="1">
    <location>
        <begin position="205"/>
        <end position="227"/>
    </location>
</feature>
<gene>
    <name evidence="2" type="ORF">BSAL_68920c</name>
</gene>
<sequence length="464" mass="52357">MLRKLSLRGAFSSGTFVALSCAMRSSTACCFGTMGTYNTATSRHVSEATYYSSSTHVVTAVRRYVGQAAPVGVVELNQRNIRTEFEECKLPVLLLFHIANNPDVVEYTKHVVHQVREANRRFQQSALDVFSDEKGADRGLALKLCLIDCQKEHLIAERYHINPHQFPMMMFTMNKENLDKLSGIVPEVQVKEAVDAFVEYGLKRRKDEKEGKPAENAAKGATIGRSDNDEENAMTLLQVAHQKLRVKEIVKAQELYEKALTKATAATEQFKNTIGFDRKKQTNEQWTKLRQFGNYNAIAQSMSGLAMCEMAKRNYSKGLEIVTSIREMFPHATKDLRDVAEAVVRIELIFVAKFDLDKDNYVTLLKYENLQNDPVTFYEQHVKLAVAHVLDKKHRAAIIECVKLIRAEPKLLPALKAGGVVEEDCVLSNNVSTPARRVAFLIFEVLGAHHDTTLEGRKMLEPYL</sequence>
<dbReference type="VEuPathDB" id="TriTrypDB:BSAL_68920c"/>
<reference evidence="3" key="1">
    <citation type="submission" date="2015-09" db="EMBL/GenBank/DDBJ databases">
        <authorList>
            <consortium name="Pathogen Informatics"/>
        </authorList>
    </citation>
    <scope>NUCLEOTIDE SEQUENCE [LARGE SCALE GENOMIC DNA]</scope>
    <source>
        <strain evidence="3">Lake Konstanz</strain>
    </source>
</reference>
<keyword evidence="3" id="KW-1185">Reference proteome</keyword>
<dbReference type="OMA" id="CYNTAPE"/>